<accession>A0A250XRC7</accession>
<evidence type="ECO:0000313" key="1">
    <source>
        <dbReference type="EMBL" id="GAX85605.1"/>
    </source>
</evidence>
<proteinExistence type="predicted"/>
<name>A0A250XRC7_9CHLO</name>
<dbReference type="InterPro" id="IPR017850">
    <property type="entry name" value="Alkaline_phosphatase_core_sf"/>
</dbReference>
<organism evidence="1 2">
    <name type="scientific">Chlamydomonas eustigma</name>
    <dbReference type="NCBI Taxonomy" id="1157962"/>
    <lineage>
        <taxon>Eukaryota</taxon>
        <taxon>Viridiplantae</taxon>
        <taxon>Chlorophyta</taxon>
        <taxon>core chlorophytes</taxon>
        <taxon>Chlorophyceae</taxon>
        <taxon>CS clade</taxon>
        <taxon>Chlamydomonadales</taxon>
        <taxon>Chlamydomonadaceae</taxon>
        <taxon>Chlamydomonas</taxon>
    </lineage>
</organism>
<sequence length="372" mass="40834">MVTYYASLPGIWLLIFRTHVIILNTYRVCLLPLTQQAKCWKGVDYSTIVSGVATSVQDYVVFTYDDFNGGNGGPGFPNVTNPNHIIALTEERYKLAMYYDPVAEYDEQQQRTTQWEMYDTVHDSDERYNLAWPGHRYTLSQAQRIKLEIMKNKLLLRVAHEKLRSLRFTDPLNVTANLCMVSSSSSGQLHYSASNYTGEWSGEGRISNSSHPSHILAAAAASNAAWSTTATTAAAPRQTYLGTMKGTPTGNATLVLVTFHASQPHSLLIYSPVGFLKAEIAAAAGHNSASHHSLSNKRNLRASMDLLLNRTASSATSRVAWKGLQASFFSGSGVFNAVNGTVTLDVILQQADNNNGSNDDVSSLLCPDRHPH</sequence>
<protein>
    <submittedName>
        <fullName evidence="1">Uncharacterized protein</fullName>
    </submittedName>
</protein>
<comment type="caution">
    <text evidence="1">The sequence shown here is derived from an EMBL/GenBank/DDBJ whole genome shotgun (WGS) entry which is preliminary data.</text>
</comment>
<keyword evidence="2" id="KW-1185">Reference proteome</keyword>
<dbReference type="Proteomes" id="UP000232323">
    <property type="component" value="Unassembled WGS sequence"/>
</dbReference>
<reference evidence="1 2" key="1">
    <citation type="submission" date="2017-08" db="EMBL/GenBank/DDBJ databases">
        <title>Acidophilic green algal genome provides insights into adaptation to an acidic environment.</title>
        <authorList>
            <person name="Hirooka S."/>
            <person name="Hirose Y."/>
            <person name="Kanesaki Y."/>
            <person name="Higuchi S."/>
            <person name="Fujiwara T."/>
            <person name="Onuma R."/>
            <person name="Era A."/>
            <person name="Ohbayashi R."/>
            <person name="Uzuka A."/>
            <person name="Nozaki H."/>
            <person name="Yoshikawa H."/>
            <person name="Miyagishima S.Y."/>
        </authorList>
    </citation>
    <scope>NUCLEOTIDE SEQUENCE [LARGE SCALE GENOMIC DNA]</scope>
    <source>
        <strain evidence="1 2">NIES-2499</strain>
    </source>
</reference>
<dbReference type="OrthoDB" id="1740450at2759"/>
<evidence type="ECO:0000313" key="2">
    <source>
        <dbReference type="Proteomes" id="UP000232323"/>
    </source>
</evidence>
<dbReference type="AlphaFoldDB" id="A0A250XRC7"/>
<dbReference type="SUPFAM" id="SSF53649">
    <property type="entry name" value="Alkaline phosphatase-like"/>
    <property type="match status" value="1"/>
</dbReference>
<dbReference type="EMBL" id="BEGY01000180">
    <property type="protein sequence ID" value="GAX85605.1"/>
    <property type="molecule type" value="Genomic_DNA"/>
</dbReference>
<gene>
    <name evidence="1" type="ORF">CEUSTIGMA_g13020.t1</name>
</gene>